<dbReference type="Pfam" id="PF08327">
    <property type="entry name" value="AHSA1"/>
    <property type="match status" value="1"/>
</dbReference>
<protein>
    <submittedName>
        <fullName evidence="3">Polyketide cyclase</fullName>
    </submittedName>
</protein>
<dbReference type="InterPro" id="IPR023393">
    <property type="entry name" value="START-like_dom_sf"/>
</dbReference>
<gene>
    <name evidence="3" type="ORF">GV832_19945</name>
</gene>
<dbReference type="InterPro" id="IPR013538">
    <property type="entry name" value="ASHA1/2-like_C"/>
</dbReference>
<dbReference type="SUPFAM" id="SSF55961">
    <property type="entry name" value="Bet v1-like"/>
    <property type="match status" value="1"/>
</dbReference>
<sequence length="151" mass="16948">MRDLSVERRIAAPRDLVWRCLTEGQHLARWWVPAPVTVEDMVLEPQPGGRFGYVMILEDGARFALDMMICEARGHRLIFTDLMSGGFQPMAAPMFGFVGELALTEVEGGTLYRATARHAREEDARRHDEMGFHDGWGAVAGQLVTYAEGLR</sequence>
<evidence type="ECO:0000259" key="2">
    <source>
        <dbReference type="Pfam" id="PF08327"/>
    </source>
</evidence>
<organism evidence="3 4">
    <name type="scientific">Stagnihabitans tardus</name>
    <dbReference type="NCBI Taxonomy" id="2699202"/>
    <lineage>
        <taxon>Bacteria</taxon>
        <taxon>Pseudomonadati</taxon>
        <taxon>Pseudomonadota</taxon>
        <taxon>Alphaproteobacteria</taxon>
        <taxon>Rhodobacterales</taxon>
        <taxon>Paracoccaceae</taxon>
        <taxon>Stagnihabitans</taxon>
    </lineage>
</organism>
<dbReference type="RefSeq" id="WP_168776653.1">
    <property type="nucleotide sequence ID" value="NZ_JAABNR010000037.1"/>
</dbReference>
<dbReference type="AlphaFoldDB" id="A0AAE4YC68"/>
<evidence type="ECO:0000313" key="3">
    <source>
        <dbReference type="EMBL" id="NBZ89863.1"/>
    </source>
</evidence>
<comment type="similarity">
    <text evidence="1">Belongs to the AHA1 family.</text>
</comment>
<name>A0AAE4YC68_9RHOB</name>
<feature type="domain" description="Activator of Hsp90 ATPase homologue 1/2-like C-terminal" evidence="2">
    <location>
        <begin position="11"/>
        <end position="148"/>
    </location>
</feature>
<comment type="caution">
    <text evidence="3">The sequence shown here is derived from an EMBL/GenBank/DDBJ whole genome shotgun (WGS) entry which is preliminary data.</text>
</comment>
<accession>A0AAE4YC68</accession>
<evidence type="ECO:0000313" key="4">
    <source>
        <dbReference type="Proteomes" id="UP001193501"/>
    </source>
</evidence>
<dbReference type="Proteomes" id="UP001193501">
    <property type="component" value="Unassembled WGS sequence"/>
</dbReference>
<reference evidence="3" key="1">
    <citation type="submission" date="2020-01" db="EMBL/GenBank/DDBJ databases">
        <authorList>
            <person name="Chen W.-M."/>
        </authorList>
    </citation>
    <scope>NUCLEOTIDE SEQUENCE</scope>
    <source>
        <strain evidence="3">CYK-10</strain>
    </source>
</reference>
<keyword evidence="4" id="KW-1185">Reference proteome</keyword>
<evidence type="ECO:0000256" key="1">
    <source>
        <dbReference type="ARBA" id="ARBA00006817"/>
    </source>
</evidence>
<proteinExistence type="inferred from homology"/>
<dbReference type="EMBL" id="JAABNR010000037">
    <property type="protein sequence ID" value="NBZ89863.1"/>
    <property type="molecule type" value="Genomic_DNA"/>
</dbReference>
<dbReference type="Gene3D" id="3.30.530.20">
    <property type="match status" value="1"/>
</dbReference>